<sequence length="157" mass="17657">MTVPKIIQTLIFPGLAFFNAVPSLHLHCLLRNNPPILAIWFSGIFVALWLASFLLFLISCNLPASSTPLGLRKIECSTATQGVEYGPTLAVWWIVVMLELVLLALYGLHTAMAVKVLQVEKRKAKGTEQNGEHGIPLEFSEYEQQKARERWREIVDL</sequence>
<comment type="caution">
    <text evidence="1">The sequence shown here is derived from an EMBL/GenBank/DDBJ whole genome shotgun (WGS) entry which is preliminary data.</text>
</comment>
<dbReference type="EMBL" id="JAMKPW020000010">
    <property type="protein sequence ID" value="KAK8214751.1"/>
    <property type="molecule type" value="Genomic_DNA"/>
</dbReference>
<gene>
    <name evidence="1" type="ORF">M8818_002332</name>
</gene>
<evidence type="ECO:0000313" key="1">
    <source>
        <dbReference type="EMBL" id="KAK8214751.1"/>
    </source>
</evidence>
<organism evidence="1 2">
    <name type="scientific">Zalaria obscura</name>
    <dbReference type="NCBI Taxonomy" id="2024903"/>
    <lineage>
        <taxon>Eukaryota</taxon>
        <taxon>Fungi</taxon>
        <taxon>Dikarya</taxon>
        <taxon>Ascomycota</taxon>
        <taxon>Pezizomycotina</taxon>
        <taxon>Dothideomycetes</taxon>
        <taxon>Dothideomycetidae</taxon>
        <taxon>Dothideales</taxon>
        <taxon>Zalariaceae</taxon>
        <taxon>Zalaria</taxon>
    </lineage>
</organism>
<accession>A0ACC3SKM0</accession>
<protein>
    <submittedName>
        <fullName evidence="1">Uncharacterized protein</fullName>
    </submittedName>
</protein>
<evidence type="ECO:0000313" key="2">
    <source>
        <dbReference type="Proteomes" id="UP001320706"/>
    </source>
</evidence>
<dbReference type="Proteomes" id="UP001320706">
    <property type="component" value="Unassembled WGS sequence"/>
</dbReference>
<keyword evidence="2" id="KW-1185">Reference proteome</keyword>
<reference evidence="1" key="1">
    <citation type="submission" date="2024-02" db="EMBL/GenBank/DDBJ databases">
        <title>Metagenome Assembled Genome of Zalaria obscura JY119.</title>
        <authorList>
            <person name="Vighnesh L."/>
            <person name="Jagadeeshwari U."/>
            <person name="Venkata Ramana C."/>
            <person name="Sasikala C."/>
        </authorList>
    </citation>
    <scope>NUCLEOTIDE SEQUENCE</scope>
    <source>
        <strain evidence="1">JY119</strain>
    </source>
</reference>
<proteinExistence type="predicted"/>
<name>A0ACC3SKM0_9PEZI</name>